<dbReference type="GO" id="GO:0006260">
    <property type="term" value="P:DNA replication"/>
    <property type="evidence" value="ECO:0007669"/>
    <property type="project" value="InterPro"/>
</dbReference>
<evidence type="ECO:0000256" key="2">
    <source>
        <dbReference type="HAMAP-Rule" id="MF_00984"/>
    </source>
</evidence>
<dbReference type="PANTHER" id="PTHR10302:SF27">
    <property type="entry name" value="SINGLE-STRANDED DNA-BINDING PROTEIN"/>
    <property type="match status" value="1"/>
</dbReference>
<gene>
    <name evidence="5" type="ORF">COY61_01750</name>
</gene>
<keyword evidence="1 2" id="KW-0238">DNA-binding</keyword>
<feature type="region of interest" description="Disordered" evidence="4">
    <location>
        <begin position="106"/>
        <end position="142"/>
    </location>
</feature>
<dbReference type="PANTHER" id="PTHR10302">
    <property type="entry name" value="SINGLE-STRANDED DNA-BINDING PROTEIN"/>
    <property type="match status" value="1"/>
</dbReference>
<sequence>MNLNKTFVLGNLTQTPEKKNLPSGQSVVSFGVATNRFYIDQNQEKKQDTEFHNIVLFGKLADIASLYLQKGSLVLIEGRLKTRNWQDASGIKHYKTEIIGEKMQLGPKTGERQTNSEQWKPSKEKNITIDKENIPTIEEFSENDKDKEIDIKDIPF</sequence>
<dbReference type="InterPro" id="IPR011344">
    <property type="entry name" value="ssDNA-bd"/>
</dbReference>
<dbReference type="PIRSF" id="PIRSF002070">
    <property type="entry name" value="SSB"/>
    <property type="match status" value="1"/>
</dbReference>
<evidence type="ECO:0000256" key="4">
    <source>
        <dbReference type="SAM" id="MobiDB-lite"/>
    </source>
</evidence>
<dbReference type="Pfam" id="PF00436">
    <property type="entry name" value="SSB"/>
    <property type="match status" value="1"/>
</dbReference>
<comment type="subunit">
    <text evidence="2">Homotetramer.</text>
</comment>
<evidence type="ECO:0000256" key="1">
    <source>
        <dbReference type="ARBA" id="ARBA00023125"/>
    </source>
</evidence>
<feature type="compositionally biased region" description="Basic and acidic residues" evidence="4">
    <location>
        <begin position="120"/>
        <end position="133"/>
    </location>
</feature>
<accession>A0A2M7RNB6</accession>
<proteinExistence type="inferred from homology"/>
<dbReference type="Proteomes" id="UP000229371">
    <property type="component" value="Unassembled WGS sequence"/>
</dbReference>
<evidence type="ECO:0000313" key="5">
    <source>
        <dbReference type="EMBL" id="PIZ00727.1"/>
    </source>
</evidence>
<comment type="caution">
    <text evidence="5">The sequence shown here is derived from an EMBL/GenBank/DDBJ whole genome shotgun (WGS) entry which is preliminary data.</text>
</comment>
<dbReference type="GO" id="GO:0009295">
    <property type="term" value="C:nucleoid"/>
    <property type="evidence" value="ECO:0007669"/>
    <property type="project" value="TreeGrafter"/>
</dbReference>
<evidence type="ECO:0000313" key="6">
    <source>
        <dbReference type="Proteomes" id="UP000229371"/>
    </source>
</evidence>
<dbReference type="PROSITE" id="PS50935">
    <property type="entry name" value="SSB"/>
    <property type="match status" value="1"/>
</dbReference>
<dbReference type="EMBL" id="PFMI01000046">
    <property type="protein sequence ID" value="PIZ00727.1"/>
    <property type="molecule type" value="Genomic_DNA"/>
</dbReference>
<comment type="caution">
    <text evidence="2">Lacks conserved residue(s) required for the propagation of feature annotation.</text>
</comment>
<reference evidence="6" key="1">
    <citation type="submission" date="2017-09" db="EMBL/GenBank/DDBJ databases">
        <title>Depth-based differentiation of microbial function through sediment-hosted aquifers and enrichment of novel symbionts in the deep terrestrial subsurface.</title>
        <authorList>
            <person name="Probst A.J."/>
            <person name="Ladd B."/>
            <person name="Jarett J.K."/>
            <person name="Geller-Mcgrath D.E."/>
            <person name="Sieber C.M.K."/>
            <person name="Emerson J.B."/>
            <person name="Anantharaman K."/>
            <person name="Thomas B.C."/>
            <person name="Malmstrom R."/>
            <person name="Stieglmeier M."/>
            <person name="Klingl A."/>
            <person name="Woyke T."/>
            <person name="Ryan C.M."/>
            <person name="Banfield J.F."/>
        </authorList>
    </citation>
    <scope>NUCLEOTIDE SEQUENCE [LARGE SCALE GENOMIC DNA]</scope>
</reference>
<dbReference type="SUPFAM" id="SSF50249">
    <property type="entry name" value="Nucleic acid-binding proteins"/>
    <property type="match status" value="1"/>
</dbReference>
<name>A0A2M7RNB6_9BACT</name>
<dbReference type="InterPro" id="IPR012340">
    <property type="entry name" value="NA-bd_OB-fold"/>
</dbReference>
<dbReference type="InterPro" id="IPR000424">
    <property type="entry name" value="Primosome_PriB/ssb"/>
</dbReference>
<evidence type="ECO:0000256" key="3">
    <source>
        <dbReference type="PIRNR" id="PIRNR002070"/>
    </source>
</evidence>
<dbReference type="HAMAP" id="MF_00984">
    <property type="entry name" value="SSB"/>
    <property type="match status" value="1"/>
</dbReference>
<dbReference type="AlphaFoldDB" id="A0A2M7RNB6"/>
<protein>
    <recommendedName>
        <fullName evidence="2 3">Single-stranded DNA-binding protein</fullName>
        <shortName evidence="2">SSB</shortName>
    </recommendedName>
</protein>
<organism evidence="5 6">
    <name type="scientific">bacterium (Candidatus Gribaldobacteria) CG_4_10_14_0_8_um_filter_33_9</name>
    <dbReference type="NCBI Taxonomy" id="2014266"/>
    <lineage>
        <taxon>Bacteria</taxon>
        <taxon>Candidatus Gribaldobacteria</taxon>
    </lineage>
</organism>
<dbReference type="CDD" id="cd04496">
    <property type="entry name" value="SSB_OBF"/>
    <property type="match status" value="1"/>
</dbReference>
<dbReference type="GO" id="GO:0003697">
    <property type="term" value="F:single-stranded DNA binding"/>
    <property type="evidence" value="ECO:0007669"/>
    <property type="project" value="UniProtKB-UniRule"/>
</dbReference>
<dbReference type="NCBIfam" id="TIGR00621">
    <property type="entry name" value="ssb"/>
    <property type="match status" value="1"/>
</dbReference>
<dbReference type="Gene3D" id="2.40.50.140">
    <property type="entry name" value="Nucleic acid-binding proteins"/>
    <property type="match status" value="1"/>
</dbReference>